<dbReference type="Proteomes" id="UP000500806">
    <property type="component" value="Chromosome"/>
</dbReference>
<keyword evidence="3" id="KW-1185">Reference proteome</keyword>
<evidence type="ECO:0000256" key="1">
    <source>
        <dbReference type="SAM" id="MobiDB-lite"/>
    </source>
</evidence>
<protein>
    <submittedName>
        <fullName evidence="2">Uncharacterized protein</fullName>
    </submittedName>
</protein>
<evidence type="ECO:0000313" key="2">
    <source>
        <dbReference type="EMBL" id="QKM62582.1"/>
    </source>
</evidence>
<proteinExistence type="predicted"/>
<dbReference type="EMBL" id="CP028941">
    <property type="protein sequence ID" value="QKM62582.1"/>
    <property type="molecule type" value="Genomic_DNA"/>
</dbReference>
<dbReference type="KEGG" id="pani:DCO16_05570"/>
<evidence type="ECO:0000313" key="3">
    <source>
        <dbReference type="Proteomes" id="UP000500806"/>
    </source>
</evidence>
<organism evidence="2 3">
    <name type="scientific">Polynucleobacter antarcticus</name>
    <dbReference type="NCBI Taxonomy" id="1743162"/>
    <lineage>
        <taxon>Bacteria</taxon>
        <taxon>Pseudomonadati</taxon>
        <taxon>Pseudomonadota</taxon>
        <taxon>Betaproteobacteria</taxon>
        <taxon>Burkholderiales</taxon>
        <taxon>Burkholderiaceae</taxon>
        <taxon>Polynucleobacter</taxon>
    </lineage>
</organism>
<feature type="compositionally biased region" description="Polar residues" evidence="1">
    <location>
        <begin position="1"/>
        <end position="13"/>
    </location>
</feature>
<name>A0A6M9PRT2_9BURK</name>
<sequence>MQQLNISSNTLNRSQRRRSEKNIQRLSTKGSPREKLSLTTLRTLQNKIESYGNTLSDEHKQALLEVTDLYSRIVFKEVSGRFVVALDCGLGKTLSVVALASAIHQLGLDSKSIMICQSKISELCLMVDALLEAGVPPQKIGLVHSYTYAPSSPILDGEVINMDGSVRKGYAAKPSNAKEDSTQFQFLLVSHSKVKGKREIVKHTQFKGKPRTLTIWDESFISTEATSIGLRDLKTAIQEFENTQFNNPEVDHYISWLKRSYDLLIKEENAQKQGTPVSVLTLPYLSDIEATKFEGLSKYNQKDKRYEWRQMLRDLLKMSSDPVRVSLAGGEAVLQFNDSISKELTNLVVLDASYRIRELVKVDPTLTEPKFFVHRHNLKSYEDVVLHRMNYYGSRLSAENSVKSPKIAKEIALVIKEIPLNEAVCLFTFKWTDKRKLHHAQVIKDALESEGINLSSQVTLRDGSVKPRFIFKTWGQETGSNNASYCSHLFMAGVLRQQENSFLAQLVGQSQDILRDIDQSLLNQAMVSEFAHLVYQAGLRSQARIVSKGKALPAHLYLVLDEPRIEEPLREIMRGLQVVEWIPQDTSLMKREAIEGIAKVIRDGFTQLNLGSLTQISVRAFKQTYGLTEMPEKTFQVSRDQVLKTNLGWILPAGSRSFKKVFQDET</sequence>
<dbReference type="AlphaFoldDB" id="A0A6M9PRT2"/>
<feature type="region of interest" description="Disordered" evidence="1">
    <location>
        <begin position="1"/>
        <end position="31"/>
    </location>
</feature>
<accession>A0A6M9PRT2</accession>
<reference evidence="2 3" key="1">
    <citation type="submission" date="2018-04" db="EMBL/GenBank/DDBJ databases">
        <title>Polynucleobacter sp. LimPoW16 genome.</title>
        <authorList>
            <person name="Hahn M.W."/>
        </authorList>
    </citation>
    <scope>NUCLEOTIDE SEQUENCE [LARGE SCALE GENOMIC DNA]</scope>
    <source>
        <strain evidence="2 3">LimPoW16</strain>
    </source>
</reference>
<gene>
    <name evidence="2" type="ORF">DCO16_05570</name>
</gene>
<dbReference type="RefSeq" id="WP_173942742.1">
    <property type="nucleotide sequence ID" value="NZ_CBCSCD010000001.1"/>
</dbReference>